<feature type="transmembrane region" description="Helical" evidence="8">
    <location>
        <begin position="305"/>
        <end position="324"/>
    </location>
</feature>
<evidence type="ECO:0000256" key="6">
    <source>
        <dbReference type="ARBA" id="ARBA00022989"/>
    </source>
</evidence>
<evidence type="ECO:0000256" key="7">
    <source>
        <dbReference type="ARBA" id="ARBA00023136"/>
    </source>
</evidence>
<feature type="transmembrane region" description="Helical" evidence="8">
    <location>
        <begin position="44"/>
        <end position="65"/>
    </location>
</feature>
<sequence length="368" mass="41185">MLEKGKISALQMGVMMYKTIVATEILFVPAVISKYAQQDMWLSPIWASVMGFFTVFVTVALNRLYPECTVFQYSERILGKVPGKILGLLFLLFYLHVSGIVLRQYGSFIISVFLIRTPLFVVLGSMVLVSAYAVRGGVEVMGRAAQIFVPFLVLLVMIITLLLLPEMDLNHLLPFMEKGIKPSLLGSIPPQGWLSEYFLMTFLLPCVSDRKNEIKWGMVSVVAVIVTLEAVSLATYLVFGKLTENFIFPVLEAGRYISVAGFIEHVESILTAIWVMGMFVKVTVFYYAVVIGLSQWLNLSDPRPVVLPTGFLIVVMAIWAAPNLQEMFDFIATTYPFYKITVQVLIPTVLLLIALLRKNLRQVAEGKG</sequence>
<keyword evidence="6 8" id="KW-1133">Transmembrane helix</keyword>
<dbReference type="InterPro" id="IPR004761">
    <property type="entry name" value="Spore_GerAB"/>
</dbReference>
<evidence type="ECO:0000256" key="8">
    <source>
        <dbReference type="SAM" id="Phobius"/>
    </source>
</evidence>
<keyword evidence="5 8" id="KW-0812">Transmembrane</keyword>
<comment type="similarity">
    <text evidence="2">Belongs to the amino acid-polyamine-organocation (APC) superfamily. Spore germination protein (SGP) (TC 2.A.3.9) family.</text>
</comment>
<feature type="transmembrane region" description="Helical" evidence="8">
    <location>
        <begin position="336"/>
        <end position="356"/>
    </location>
</feature>
<dbReference type="EMBL" id="JANRHH010000043">
    <property type="protein sequence ID" value="MDN4594661.1"/>
    <property type="molecule type" value="Genomic_DNA"/>
</dbReference>
<proteinExistence type="inferred from homology"/>
<dbReference type="NCBIfam" id="TIGR00912">
    <property type="entry name" value="2A0309"/>
    <property type="match status" value="1"/>
</dbReference>
<feature type="transmembrane region" description="Helical" evidence="8">
    <location>
        <begin position="85"/>
        <end position="102"/>
    </location>
</feature>
<keyword evidence="7 8" id="KW-0472">Membrane</keyword>
<protein>
    <submittedName>
        <fullName evidence="9">Endospore germination permease</fullName>
    </submittedName>
</protein>
<reference evidence="9" key="1">
    <citation type="submission" date="2022-08" db="EMBL/GenBank/DDBJ databases">
        <title>Polycladomyces zharkentsis sp. nov., a novel thermophilic CMC and starch-degrading bacterium isolated from a geothermal spring in Kazakhstan.</title>
        <authorList>
            <person name="Mashzhan A."/>
            <person name="Kistaubaeva A."/>
            <person name="Javier-Lopez R."/>
            <person name="Birkeland N.-K."/>
        </authorList>
    </citation>
    <scope>NUCLEOTIDE SEQUENCE</scope>
    <source>
        <strain evidence="9">KSR 13</strain>
    </source>
</reference>
<gene>
    <name evidence="9" type="ORF">NWF35_12350</name>
</gene>
<dbReference type="PANTHER" id="PTHR34975:SF2">
    <property type="entry name" value="SPORE GERMINATION PROTEIN A2"/>
    <property type="match status" value="1"/>
</dbReference>
<dbReference type="Pfam" id="PF03845">
    <property type="entry name" value="Spore_permease"/>
    <property type="match status" value="1"/>
</dbReference>
<evidence type="ECO:0000256" key="1">
    <source>
        <dbReference type="ARBA" id="ARBA00004141"/>
    </source>
</evidence>
<feature type="transmembrane region" description="Helical" evidence="8">
    <location>
        <begin position="108"/>
        <end position="132"/>
    </location>
</feature>
<feature type="transmembrane region" description="Helical" evidence="8">
    <location>
        <begin position="184"/>
        <end position="204"/>
    </location>
</feature>
<evidence type="ECO:0000313" key="10">
    <source>
        <dbReference type="Proteomes" id="UP001174196"/>
    </source>
</evidence>
<evidence type="ECO:0000256" key="4">
    <source>
        <dbReference type="ARBA" id="ARBA00022544"/>
    </source>
</evidence>
<feature type="transmembrane region" description="Helical" evidence="8">
    <location>
        <begin position="144"/>
        <end position="164"/>
    </location>
</feature>
<evidence type="ECO:0000256" key="5">
    <source>
        <dbReference type="ARBA" id="ARBA00022692"/>
    </source>
</evidence>
<dbReference type="Proteomes" id="UP001174196">
    <property type="component" value="Unassembled WGS sequence"/>
</dbReference>
<comment type="subcellular location">
    <subcellularLocation>
        <location evidence="1">Membrane</location>
        <topology evidence="1">Multi-pass membrane protein</topology>
    </subcellularLocation>
</comment>
<dbReference type="PANTHER" id="PTHR34975">
    <property type="entry name" value="SPORE GERMINATION PROTEIN A2"/>
    <property type="match status" value="1"/>
</dbReference>
<feature type="transmembrane region" description="Helical" evidence="8">
    <location>
        <begin position="216"/>
        <end position="239"/>
    </location>
</feature>
<evidence type="ECO:0000256" key="3">
    <source>
        <dbReference type="ARBA" id="ARBA00022448"/>
    </source>
</evidence>
<feature type="transmembrane region" description="Helical" evidence="8">
    <location>
        <begin position="272"/>
        <end position="293"/>
    </location>
</feature>
<name>A0ABT8IQ71_9BACL</name>
<keyword evidence="4" id="KW-0309">Germination</keyword>
<evidence type="ECO:0000313" key="9">
    <source>
        <dbReference type="EMBL" id="MDN4594661.1"/>
    </source>
</evidence>
<evidence type="ECO:0000256" key="2">
    <source>
        <dbReference type="ARBA" id="ARBA00007998"/>
    </source>
</evidence>
<feature type="transmembrane region" description="Helical" evidence="8">
    <location>
        <begin position="12"/>
        <end position="32"/>
    </location>
</feature>
<comment type="caution">
    <text evidence="9">The sequence shown here is derived from an EMBL/GenBank/DDBJ whole genome shotgun (WGS) entry which is preliminary data.</text>
</comment>
<accession>A0ABT8IQ71</accession>
<organism evidence="9 10">
    <name type="scientific">Polycladomyces subterraneus</name>
    <dbReference type="NCBI Taxonomy" id="1016997"/>
    <lineage>
        <taxon>Bacteria</taxon>
        <taxon>Bacillati</taxon>
        <taxon>Bacillota</taxon>
        <taxon>Bacilli</taxon>
        <taxon>Bacillales</taxon>
        <taxon>Thermoactinomycetaceae</taxon>
        <taxon>Polycladomyces</taxon>
    </lineage>
</organism>
<keyword evidence="10" id="KW-1185">Reference proteome</keyword>
<keyword evidence="3" id="KW-0813">Transport</keyword>